<evidence type="ECO:0000313" key="3">
    <source>
        <dbReference type="Proteomes" id="UP000008311"/>
    </source>
</evidence>
<dbReference type="EMBL" id="EQ973977">
    <property type="protein sequence ID" value="EEF36459.1"/>
    <property type="molecule type" value="Genomic_DNA"/>
</dbReference>
<keyword evidence="3" id="KW-1185">Reference proteome</keyword>
<name>B9SIX0_RICCO</name>
<feature type="compositionally biased region" description="Low complexity" evidence="1">
    <location>
        <begin position="8"/>
        <end position="22"/>
    </location>
</feature>
<gene>
    <name evidence="2" type="ORF">RCOM_0790730</name>
</gene>
<feature type="compositionally biased region" description="Basic residues" evidence="1">
    <location>
        <begin position="48"/>
        <end position="68"/>
    </location>
</feature>
<sequence>MMLESNKVKTVYGAKGTTKAATSTPSYARHISSSQLVPPSTSTTRIRNAGRGRRLGRGGRGRRGGRGG</sequence>
<dbReference type="InParanoid" id="B9SIX0"/>
<evidence type="ECO:0000313" key="2">
    <source>
        <dbReference type="EMBL" id="EEF36459.1"/>
    </source>
</evidence>
<evidence type="ECO:0000256" key="1">
    <source>
        <dbReference type="SAM" id="MobiDB-lite"/>
    </source>
</evidence>
<proteinExistence type="predicted"/>
<dbReference type="AlphaFoldDB" id="B9SIX0"/>
<reference evidence="3" key="1">
    <citation type="journal article" date="2010" name="Nat. Biotechnol.">
        <title>Draft genome sequence of the oilseed species Ricinus communis.</title>
        <authorList>
            <person name="Chan A.P."/>
            <person name="Crabtree J."/>
            <person name="Zhao Q."/>
            <person name="Lorenzi H."/>
            <person name="Orvis J."/>
            <person name="Puiu D."/>
            <person name="Melake-Berhan A."/>
            <person name="Jones K.M."/>
            <person name="Redman J."/>
            <person name="Chen G."/>
            <person name="Cahoon E.B."/>
            <person name="Gedil M."/>
            <person name="Stanke M."/>
            <person name="Haas B.J."/>
            <person name="Wortman J.R."/>
            <person name="Fraser-Liggett C.M."/>
            <person name="Ravel J."/>
            <person name="Rabinowicz P.D."/>
        </authorList>
    </citation>
    <scope>NUCLEOTIDE SEQUENCE [LARGE SCALE GENOMIC DNA]</scope>
    <source>
        <strain evidence="3">cv. Hale</strain>
    </source>
</reference>
<dbReference type="Proteomes" id="UP000008311">
    <property type="component" value="Unassembled WGS sequence"/>
</dbReference>
<organism evidence="2 3">
    <name type="scientific">Ricinus communis</name>
    <name type="common">Castor bean</name>
    <dbReference type="NCBI Taxonomy" id="3988"/>
    <lineage>
        <taxon>Eukaryota</taxon>
        <taxon>Viridiplantae</taxon>
        <taxon>Streptophyta</taxon>
        <taxon>Embryophyta</taxon>
        <taxon>Tracheophyta</taxon>
        <taxon>Spermatophyta</taxon>
        <taxon>Magnoliopsida</taxon>
        <taxon>eudicotyledons</taxon>
        <taxon>Gunneridae</taxon>
        <taxon>Pentapetalae</taxon>
        <taxon>rosids</taxon>
        <taxon>fabids</taxon>
        <taxon>Malpighiales</taxon>
        <taxon>Euphorbiaceae</taxon>
        <taxon>Acalyphoideae</taxon>
        <taxon>Acalypheae</taxon>
        <taxon>Ricinus</taxon>
    </lineage>
</organism>
<feature type="compositionally biased region" description="Polar residues" evidence="1">
    <location>
        <begin position="23"/>
        <end position="46"/>
    </location>
</feature>
<feature type="region of interest" description="Disordered" evidence="1">
    <location>
        <begin position="1"/>
        <end position="68"/>
    </location>
</feature>
<accession>B9SIX0</accession>
<protein>
    <submittedName>
        <fullName evidence="2">Uncharacterized protein</fullName>
    </submittedName>
</protein>